<evidence type="ECO:0000313" key="3">
    <source>
        <dbReference type="Proteomes" id="UP000703674"/>
    </source>
</evidence>
<reference evidence="2 3" key="1">
    <citation type="submission" date="2020-03" db="EMBL/GenBank/DDBJ databases">
        <title>Salinimicrobium sp. nov, isolated from SCS.</title>
        <authorList>
            <person name="Cao W.R."/>
        </authorList>
    </citation>
    <scope>NUCLEOTIDE SEQUENCE [LARGE SCALE GENOMIC DNA]</scope>
    <source>
        <strain evidence="3">J15B91</strain>
    </source>
</reference>
<sequence length="171" mass="18416">MMEIRTLSSRPLVKPVLDPNYTRQTITTTRQPIYRTTSAPAPTTKITKNVRVLDDQGTPIPGAHVYFNQNTGTTTNFNGQASISSTDPNKKVYITFVGFEAQGFRLADLPATVTMKAGETLKEVVITAPSGRKTDSKVPKYLFPAIGGIALLAILMSMAGGKGSTPKKVTL</sequence>
<dbReference type="RefSeq" id="WP_168138656.1">
    <property type="nucleotide sequence ID" value="NZ_JAAVJR010000006.1"/>
</dbReference>
<evidence type="ECO:0008006" key="4">
    <source>
        <dbReference type="Google" id="ProtNLM"/>
    </source>
</evidence>
<protein>
    <recommendedName>
        <fullName evidence="4">Carboxypeptidase regulatory-like domain-containing protein</fullName>
    </recommendedName>
</protein>
<dbReference type="SUPFAM" id="SSF49464">
    <property type="entry name" value="Carboxypeptidase regulatory domain-like"/>
    <property type="match status" value="1"/>
</dbReference>
<keyword evidence="1" id="KW-0812">Transmembrane</keyword>
<dbReference type="Proteomes" id="UP000703674">
    <property type="component" value="Unassembled WGS sequence"/>
</dbReference>
<organism evidence="2 3">
    <name type="scientific">Salinimicrobium oceani</name>
    <dbReference type="NCBI Taxonomy" id="2722702"/>
    <lineage>
        <taxon>Bacteria</taxon>
        <taxon>Pseudomonadati</taxon>
        <taxon>Bacteroidota</taxon>
        <taxon>Flavobacteriia</taxon>
        <taxon>Flavobacteriales</taxon>
        <taxon>Flavobacteriaceae</taxon>
        <taxon>Salinimicrobium</taxon>
    </lineage>
</organism>
<proteinExistence type="predicted"/>
<comment type="caution">
    <text evidence="2">The sequence shown here is derived from an EMBL/GenBank/DDBJ whole genome shotgun (WGS) entry which is preliminary data.</text>
</comment>
<accession>A0ABX1CZW5</accession>
<dbReference type="EMBL" id="JAAVJR010000006">
    <property type="protein sequence ID" value="NJW53550.1"/>
    <property type="molecule type" value="Genomic_DNA"/>
</dbReference>
<evidence type="ECO:0000313" key="2">
    <source>
        <dbReference type="EMBL" id="NJW53550.1"/>
    </source>
</evidence>
<keyword evidence="1" id="KW-1133">Transmembrane helix</keyword>
<dbReference type="Pfam" id="PF13620">
    <property type="entry name" value="CarboxypepD_reg"/>
    <property type="match status" value="1"/>
</dbReference>
<keyword evidence="3" id="KW-1185">Reference proteome</keyword>
<name>A0ABX1CZW5_9FLAO</name>
<dbReference type="InterPro" id="IPR008969">
    <property type="entry name" value="CarboxyPept-like_regulatory"/>
</dbReference>
<keyword evidence="1" id="KW-0472">Membrane</keyword>
<evidence type="ECO:0000256" key="1">
    <source>
        <dbReference type="SAM" id="Phobius"/>
    </source>
</evidence>
<gene>
    <name evidence="2" type="ORF">HC175_11520</name>
</gene>
<feature type="transmembrane region" description="Helical" evidence="1">
    <location>
        <begin position="141"/>
        <end position="161"/>
    </location>
</feature>